<organism evidence="11 12">
    <name type="scientific">Dactylosporangium salmoneum</name>
    <dbReference type="NCBI Taxonomy" id="53361"/>
    <lineage>
        <taxon>Bacteria</taxon>
        <taxon>Bacillati</taxon>
        <taxon>Actinomycetota</taxon>
        <taxon>Actinomycetes</taxon>
        <taxon>Micromonosporales</taxon>
        <taxon>Micromonosporaceae</taxon>
        <taxon>Dactylosporangium</taxon>
    </lineage>
</organism>
<evidence type="ECO:0000256" key="2">
    <source>
        <dbReference type="ARBA" id="ARBA00011955"/>
    </source>
</evidence>
<dbReference type="PANTHER" id="PTHR30040">
    <property type="entry name" value="THIAMINE BIOSYNTHESIS LIPOPROTEIN APBE"/>
    <property type="match status" value="1"/>
</dbReference>
<keyword evidence="6" id="KW-0479">Metal-binding</keyword>
<keyword evidence="5 11" id="KW-0808">Transferase</keyword>
<dbReference type="PANTHER" id="PTHR30040:SF2">
    <property type="entry name" value="FAD:PROTEIN FMN TRANSFERASE"/>
    <property type="match status" value="1"/>
</dbReference>
<dbReference type="EMBL" id="BAAARV010000025">
    <property type="protein sequence ID" value="GAA2346312.1"/>
    <property type="molecule type" value="Genomic_DNA"/>
</dbReference>
<gene>
    <name evidence="11" type="ORF">GCM10010170_032990</name>
</gene>
<keyword evidence="12" id="KW-1185">Reference proteome</keyword>
<evidence type="ECO:0000256" key="1">
    <source>
        <dbReference type="ARBA" id="ARBA00001946"/>
    </source>
</evidence>
<keyword evidence="7" id="KW-0274">FAD</keyword>
<dbReference type="Gene3D" id="3.10.520.10">
    <property type="entry name" value="ApbE-like domains"/>
    <property type="match status" value="2"/>
</dbReference>
<evidence type="ECO:0000313" key="12">
    <source>
        <dbReference type="Proteomes" id="UP001501444"/>
    </source>
</evidence>
<evidence type="ECO:0000256" key="5">
    <source>
        <dbReference type="ARBA" id="ARBA00022679"/>
    </source>
</evidence>
<comment type="caution">
    <text evidence="11">The sequence shown here is derived from an EMBL/GenBank/DDBJ whole genome shotgun (WGS) entry which is preliminary data.</text>
</comment>
<sequence>MRERQAMTGHSLVRVEHVMGMPISLDLDDDLPIDELERLADGVFDWLRLVDGIFSTYKPDSEISRLGRGELRREDCSPVVGEVLDRCAELWDETGGYFDINAGGRLDPSGYVKGWAVQRACDQLLEQGARNHCLNAGGDVFVRGGPRGRQHWRVGVRHPWEALAVAWVLEVSDAAVATSGTYERGLHVLNPYTGAPATQLRSVTVVGPELGTADAYATAALAMGLAGIDWLATLRGHESAVVTEDGRALRSEGLPVVPPNSGGGEG</sequence>
<dbReference type="RefSeq" id="WP_425553556.1">
    <property type="nucleotide sequence ID" value="NZ_BAAARV010000025.1"/>
</dbReference>
<evidence type="ECO:0000256" key="10">
    <source>
        <dbReference type="ARBA" id="ARBA00048540"/>
    </source>
</evidence>
<evidence type="ECO:0000256" key="4">
    <source>
        <dbReference type="ARBA" id="ARBA00022630"/>
    </source>
</evidence>
<comment type="catalytic activity">
    <reaction evidence="10">
        <text>L-threonyl-[protein] + FAD = FMN-L-threonyl-[protein] + AMP + H(+)</text>
        <dbReference type="Rhea" id="RHEA:36847"/>
        <dbReference type="Rhea" id="RHEA-COMP:11060"/>
        <dbReference type="Rhea" id="RHEA-COMP:11061"/>
        <dbReference type="ChEBI" id="CHEBI:15378"/>
        <dbReference type="ChEBI" id="CHEBI:30013"/>
        <dbReference type="ChEBI" id="CHEBI:57692"/>
        <dbReference type="ChEBI" id="CHEBI:74257"/>
        <dbReference type="ChEBI" id="CHEBI:456215"/>
        <dbReference type="EC" id="2.7.1.180"/>
    </reaction>
</comment>
<evidence type="ECO:0000256" key="9">
    <source>
        <dbReference type="ARBA" id="ARBA00031306"/>
    </source>
</evidence>
<dbReference type="EC" id="2.7.1.180" evidence="2"/>
<evidence type="ECO:0000256" key="6">
    <source>
        <dbReference type="ARBA" id="ARBA00022723"/>
    </source>
</evidence>
<evidence type="ECO:0000256" key="8">
    <source>
        <dbReference type="ARBA" id="ARBA00022842"/>
    </source>
</evidence>
<dbReference type="Pfam" id="PF02424">
    <property type="entry name" value="ApbE"/>
    <property type="match status" value="2"/>
</dbReference>
<proteinExistence type="predicted"/>
<dbReference type="GO" id="GO:0016740">
    <property type="term" value="F:transferase activity"/>
    <property type="evidence" value="ECO:0007669"/>
    <property type="project" value="UniProtKB-KW"/>
</dbReference>
<dbReference type="InterPro" id="IPR003374">
    <property type="entry name" value="ApbE-like_sf"/>
</dbReference>
<evidence type="ECO:0000313" key="11">
    <source>
        <dbReference type="EMBL" id="GAA2346312.1"/>
    </source>
</evidence>
<accession>A0ABN3G887</accession>
<comment type="cofactor">
    <cofactor evidence="1">
        <name>Mg(2+)</name>
        <dbReference type="ChEBI" id="CHEBI:18420"/>
    </cofactor>
</comment>
<keyword evidence="4" id="KW-0285">Flavoprotein</keyword>
<keyword evidence="8" id="KW-0460">Magnesium</keyword>
<reference evidence="11 12" key="1">
    <citation type="journal article" date="2019" name="Int. J. Syst. Evol. Microbiol.">
        <title>The Global Catalogue of Microorganisms (GCM) 10K type strain sequencing project: providing services to taxonomists for standard genome sequencing and annotation.</title>
        <authorList>
            <consortium name="The Broad Institute Genomics Platform"/>
            <consortium name="The Broad Institute Genome Sequencing Center for Infectious Disease"/>
            <person name="Wu L."/>
            <person name="Ma J."/>
        </authorList>
    </citation>
    <scope>NUCLEOTIDE SEQUENCE [LARGE SCALE GENOMIC DNA]</scope>
    <source>
        <strain evidence="11 12">JCM 3272</strain>
    </source>
</reference>
<evidence type="ECO:0000256" key="3">
    <source>
        <dbReference type="ARBA" id="ARBA00016337"/>
    </source>
</evidence>
<dbReference type="InterPro" id="IPR024932">
    <property type="entry name" value="ApbE"/>
</dbReference>
<evidence type="ECO:0000256" key="7">
    <source>
        <dbReference type="ARBA" id="ARBA00022827"/>
    </source>
</evidence>
<protein>
    <recommendedName>
        <fullName evidence="3">FAD:protein FMN transferase</fullName>
        <ecNumber evidence="2">2.7.1.180</ecNumber>
    </recommendedName>
    <alternativeName>
        <fullName evidence="9">Flavin transferase</fullName>
    </alternativeName>
</protein>
<name>A0ABN3G887_9ACTN</name>
<dbReference type="SUPFAM" id="SSF143631">
    <property type="entry name" value="ApbE-like"/>
    <property type="match status" value="1"/>
</dbReference>
<dbReference type="Proteomes" id="UP001501444">
    <property type="component" value="Unassembled WGS sequence"/>
</dbReference>